<reference evidence="1" key="2">
    <citation type="submission" date="2023-05" db="EMBL/GenBank/DDBJ databases">
        <authorList>
            <person name="Fouks B."/>
        </authorList>
    </citation>
    <scope>NUCLEOTIDE SEQUENCE</scope>
    <source>
        <strain evidence="1">Stay&amp;Tobe</strain>
        <tissue evidence="1">Testes</tissue>
    </source>
</reference>
<gene>
    <name evidence="1" type="ORF">L9F63_016003</name>
</gene>
<dbReference type="Proteomes" id="UP001233999">
    <property type="component" value="Unassembled WGS sequence"/>
</dbReference>
<evidence type="ECO:0000313" key="1">
    <source>
        <dbReference type="EMBL" id="KAJ9590959.1"/>
    </source>
</evidence>
<dbReference type="EMBL" id="JASPKZ010004176">
    <property type="protein sequence ID" value="KAJ9590959.1"/>
    <property type="molecule type" value="Genomic_DNA"/>
</dbReference>
<accession>A0AAD8A1T1</accession>
<dbReference type="AlphaFoldDB" id="A0AAD8A1T1"/>
<sequence>CSSGILWEQSNNTNSLSYQIATSCANSLSYQIATSCANSLSYQIATSCANSLSYQIATSCANSLSYQIATSCANSLSYQIATSCESLYYSGNRPAPQNTFALCAASLASESTRNITSIIQPFGRPTDFVPAYYHHVSTSNFHDQ</sequence>
<feature type="non-terminal residue" evidence="1">
    <location>
        <position position="1"/>
    </location>
</feature>
<protein>
    <submittedName>
        <fullName evidence="1">Uncharacterized protein</fullName>
    </submittedName>
</protein>
<feature type="non-terminal residue" evidence="1">
    <location>
        <position position="144"/>
    </location>
</feature>
<keyword evidence="2" id="KW-1185">Reference proteome</keyword>
<comment type="caution">
    <text evidence="1">The sequence shown here is derived from an EMBL/GenBank/DDBJ whole genome shotgun (WGS) entry which is preliminary data.</text>
</comment>
<proteinExistence type="predicted"/>
<organism evidence="1 2">
    <name type="scientific">Diploptera punctata</name>
    <name type="common">Pacific beetle cockroach</name>
    <dbReference type="NCBI Taxonomy" id="6984"/>
    <lineage>
        <taxon>Eukaryota</taxon>
        <taxon>Metazoa</taxon>
        <taxon>Ecdysozoa</taxon>
        <taxon>Arthropoda</taxon>
        <taxon>Hexapoda</taxon>
        <taxon>Insecta</taxon>
        <taxon>Pterygota</taxon>
        <taxon>Neoptera</taxon>
        <taxon>Polyneoptera</taxon>
        <taxon>Dictyoptera</taxon>
        <taxon>Blattodea</taxon>
        <taxon>Blaberoidea</taxon>
        <taxon>Blaberidae</taxon>
        <taxon>Diplopterinae</taxon>
        <taxon>Diploptera</taxon>
    </lineage>
</organism>
<evidence type="ECO:0000313" key="2">
    <source>
        <dbReference type="Proteomes" id="UP001233999"/>
    </source>
</evidence>
<name>A0AAD8A1T1_DIPPU</name>
<reference evidence="1" key="1">
    <citation type="journal article" date="2023" name="IScience">
        <title>Live-bearing cockroach genome reveals convergent evolutionary mechanisms linked to viviparity in insects and beyond.</title>
        <authorList>
            <person name="Fouks B."/>
            <person name="Harrison M.C."/>
            <person name="Mikhailova A.A."/>
            <person name="Marchal E."/>
            <person name="English S."/>
            <person name="Carruthers M."/>
            <person name="Jennings E.C."/>
            <person name="Chiamaka E.L."/>
            <person name="Frigard R.A."/>
            <person name="Pippel M."/>
            <person name="Attardo G.M."/>
            <person name="Benoit J.B."/>
            <person name="Bornberg-Bauer E."/>
            <person name="Tobe S.S."/>
        </authorList>
    </citation>
    <scope>NUCLEOTIDE SEQUENCE</scope>
    <source>
        <strain evidence="1">Stay&amp;Tobe</strain>
    </source>
</reference>